<evidence type="ECO:0000313" key="6">
    <source>
        <dbReference type="Proteomes" id="UP000297407"/>
    </source>
</evidence>
<name>A0A4Z0LBA2_9FLAO</name>
<keyword evidence="3" id="KW-0804">Transcription</keyword>
<keyword evidence="1" id="KW-0805">Transcription regulation</keyword>
<dbReference type="GO" id="GO:0006355">
    <property type="term" value="P:regulation of DNA-templated transcription"/>
    <property type="evidence" value="ECO:0007669"/>
    <property type="project" value="UniProtKB-ARBA"/>
</dbReference>
<feature type="domain" description="HTH hxlR-type" evidence="4">
    <location>
        <begin position="17"/>
        <end position="107"/>
    </location>
</feature>
<dbReference type="PANTHER" id="PTHR33204:SF37">
    <property type="entry name" value="HTH-TYPE TRANSCRIPTIONAL REGULATOR YODB"/>
    <property type="match status" value="1"/>
</dbReference>
<dbReference type="CDD" id="cd00090">
    <property type="entry name" value="HTH_ARSR"/>
    <property type="match status" value="1"/>
</dbReference>
<dbReference type="EMBL" id="SRLH01000002">
    <property type="protein sequence ID" value="TGD59097.1"/>
    <property type="molecule type" value="Genomic_DNA"/>
</dbReference>
<dbReference type="PROSITE" id="PS51118">
    <property type="entry name" value="HTH_HXLR"/>
    <property type="match status" value="1"/>
</dbReference>
<dbReference type="RefSeq" id="WP_135525407.1">
    <property type="nucleotide sequence ID" value="NZ_SRLH01000002.1"/>
</dbReference>
<proteinExistence type="predicted"/>
<reference evidence="5 6" key="1">
    <citation type="submission" date="2019-04" db="EMBL/GenBank/DDBJ databases">
        <title>Flavobacterium sp. strain DS2-A Genome sequencing and assembly.</title>
        <authorList>
            <person name="Kim I."/>
        </authorList>
    </citation>
    <scope>NUCLEOTIDE SEQUENCE [LARGE SCALE GENOMIC DNA]</scope>
    <source>
        <strain evidence="5 6">DS2-A</strain>
    </source>
</reference>
<keyword evidence="2" id="KW-0238">DNA-binding</keyword>
<dbReference type="OrthoDB" id="8904061at2"/>
<dbReference type="PANTHER" id="PTHR33204">
    <property type="entry name" value="TRANSCRIPTIONAL REGULATOR, MARR FAMILY"/>
    <property type="match status" value="1"/>
</dbReference>
<accession>A0A4Z0LBA2</accession>
<dbReference type="Gene3D" id="1.10.10.10">
    <property type="entry name" value="Winged helix-like DNA-binding domain superfamily/Winged helix DNA-binding domain"/>
    <property type="match status" value="1"/>
</dbReference>
<dbReference type="InterPro" id="IPR036388">
    <property type="entry name" value="WH-like_DNA-bd_sf"/>
</dbReference>
<dbReference type="InterPro" id="IPR002577">
    <property type="entry name" value="HTH_HxlR"/>
</dbReference>
<evidence type="ECO:0000259" key="4">
    <source>
        <dbReference type="PROSITE" id="PS51118"/>
    </source>
</evidence>
<dbReference type="Proteomes" id="UP000297407">
    <property type="component" value="Unassembled WGS sequence"/>
</dbReference>
<evidence type="ECO:0000256" key="1">
    <source>
        <dbReference type="ARBA" id="ARBA00023015"/>
    </source>
</evidence>
<evidence type="ECO:0000313" key="5">
    <source>
        <dbReference type="EMBL" id="TGD59097.1"/>
    </source>
</evidence>
<evidence type="ECO:0000256" key="3">
    <source>
        <dbReference type="ARBA" id="ARBA00023163"/>
    </source>
</evidence>
<organism evidence="5 6">
    <name type="scientific">Flavobacterium humi</name>
    <dbReference type="NCBI Taxonomy" id="2562683"/>
    <lineage>
        <taxon>Bacteria</taxon>
        <taxon>Pseudomonadati</taxon>
        <taxon>Bacteroidota</taxon>
        <taxon>Flavobacteriia</taxon>
        <taxon>Flavobacteriales</taxon>
        <taxon>Flavobacteriaceae</taxon>
        <taxon>Flavobacterium</taxon>
    </lineage>
</organism>
<sequence>MALPIPGKPVRGSKSGQPIMALFDLLGRNWAMGIIWNLNEGSCTFRELQNRCETVSPTTLNVRLKELTSAHIIERTLDGYALTPFGKELFDLLLPIGKLAKGWSEKF</sequence>
<dbReference type="InterPro" id="IPR011991">
    <property type="entry name" value="ArsR-like_HTH"/>
</dbReference>
<protein>
    <submittedName>
        <fullName evidence="5">Transcriptional regulator</fullName>
    </submittedName>
</protein>
<dbReference type="InterPro" id="IPR036390">
    <property type="entry name" value="WH_DNA-bd_sf"/>
</dbReference>
<dbReference type="GO" id="GO:0003677">
    <property type="term" value="F:DNA binding"/>
    <property type="evidence" value="ECO:0007669"/>
    <property type="project" value="UniProtKB-KW"/>
</dbReference>
<comment type="caution">
    <text evidence="5">The sequence shown here is derived from an EMBL/GenBank/DDBJ whole genome shotgun (WGS) entry which is preliminary data.</text>
</comment>
<dbReference type="SUPFAM" id="SSF46785">
    <property type="entry name" value="Winged helix' DNA-binding domain"/>
    <property type="match status" value="1"/>
</dbReference>
<dbReference type="AlphaFoldDB" id="A0A4Z0LBA2"/>
<gene>
    <name evidence="5" type="ORF">E4635_04395</name>
</gene>
<dbReference type="Pfam" id="PF01638">
    <property type="entry name" value="HxlR"/>
    <property type="match status" value="1"/>
</dbReference>
<keyword evidence="6" id="KW-1185">Reference proteome</keyword>
<evidence type="ECO:0000256" key="2">
    <source>
        <dbReference type="ARBA" id="ARBA00023125"/>
    </source>
</evidence>